<evidence type="ECO:0008006" key="4">
    <source>
        <dbReference type="Google" id="ProtNLM"/>
    </source>
</evidence>
<gene>
    <name evidence="2" type="ordered locus">Dde_2152</name>
</gene>
<evidence type="ECO:0000256" key="1">
    <source>
        <dbReference type="SAM" id="SignalP"/>
    </source>
</evidence>
<dbReference type="EMBL" id="CP000112">
    <property type="protein sequence ID" value="ABB38949.2"/>
    <property type="molecule type" value="Genomic_DNA"/>
</dbReference>
<evidence type="ECO:0000313" key="3">
    <source>
        <dbReference type="Proteomes" id="UP000002710"/>
    </source>
</evidence>
<keyword evidence="1" id="KW-0732">Signal</keyword>
<name>Q30ZE7_OLEA2</name>
<organism evidence="2 3">
    <name type="scientific">Oleidesulfovibrio alaskensis (strain ATCC BAA-1058 / DSM 17464 / G20)</name>
    <name type="common">Desulfovibrio alaskensis</name>
    <dbReference type="NCBI Taxonomy" id="207559"/>
    <lineage>
        <taxon>Bacteria</taxon>
        <taxon>Pseudomonadati</taxon>
        <taxon>Thermodesulfobacteriota</taxon>
        <taxon>Desulfovibrionia</taxon>
        <taxon>Desulfovibrionales</taxon>
        <taxon>Desulfovibrionaceae</taxon>
        <taxon>Oleidesulfovibrio</taxon>
    </lineage>
</organism>
<keyword evidence="3" id="KW-1185">Reference proteome</keyword>
<reference evidence="2 3" key="1">
    <citation type="journal article" date="2011" name="J. Bacteriol.">
        <title>Complete genome sequence and updated annotation of Desulfovibrio alaskensis G20.</title>
        <authorList>
            <person name="Hauser L.J."/>
            <person name="Land M.L."/>
            <person name="Brown S.D."/>
            <person name="Larimer F."/>
            <person name="Keller K.L."/>
            <person name="Rapp-Giles B.J."/>
            <person name="Price M.N."/>
            <person name="Lin M."/>
            <person name="Bruce D.C."/>
            <person name="Detter J.C."/>
            <person name="Tapia R."/>
            <person name="Han C.S."/>
            <person name="Goodwin L.A."/>
            <person name="Cheng J.F."/>
            <person name="Pitluck S."/>
            <person name="Copeland A."/>
            <person name="Lucas S."/>
            <person name="Nolan M."/>
            <person name="Lapidus A.L."/>
            <person name="Palumbo A.V."/>
            <person name="Wall J.D."/>
        </authorList>
    </citation>
    <scope>NUCLEOTIDE SEQUENCE [LARGE SCALE GENOMIC DNA]</scope>
    <source>
        <strain evidence="3">ATCC BAA 1058 / DSM 17464 / G20</strain>
    </source>
</reference>
<feature type="signal peptide" evidence="1">
    <location>
        <begin position="1"/>
        <end position="25"/>
    </location>
</feature>
<dbReference type="STRING" id="207559.Dde_2152"/>
<dbReference type="Proteomes" id="UP000002710">
    <property type="component" value="Chromosome"/>
</dbReference>
<accession>Q30ZE7</accession>
<dbReference type="eggNOG" id="COG2433">
    <property type="taxonomic scope" value="Bacteria"/>
</dbReference>
<feature type="chain" id="PRO_5004219647" description="DUF3450 domain-containing protein" evidence="1">
    <location>
        <begin position="26"/>
        <end position="255"/>
    </location>
</feature>
<dbReference type="KEGG" id="dde:Dde_2152"/>
<dbReference type="Pfam" id="PF11932">
    <property type="entry name" value="DUF3450"/>
    <property type="match status" value="1"/>
</dbReference>
<proteinExistence type="predicted"/>
<dbReference type="PIRSF" id="PIRSF028069">
    <property type="entry name" value="UCP028069"/>
    <property type="match status" value="1"/>
</dbReference>
<dbReference type="AlphaFoldDB" id="Q30ZE7"/>
<dbReference type="HOGENOM" id="CLU_085088_1_0_7"/>
<evidence type="ECO:0000313" key="2">
    <source>
        <dbReference type="EMBL" id="ABB38949.2"/>
    </source>
</evidence>
<dbReference type="InterPro" id="IPR016866">
    <property type="entry name" value="UCP028069"/>
</dbReference>
<sequence>MKLMKPNCYLTSAALLLLMPLSVLAASPAADVIAETAKAIQAESAAQADYSRWADQKEALGAEIRDLKATDTWLDFQNEKYAAYINKQHEVIAELQRRKQEARRIQMELEPFLETIVDDLALFIQSDLPFLAEERAARVAFLRDSLGDYRLELSEKLRRVFEALHVEAEYGRTIEVSAQELTIEGEPRQVSLFRLGRTALYYTTGDGARAGMWNAATQTWQSLDQDTARTLHKAEEMAARKRAVELLQLPIGKVQ</sequence>
<protein>
    <recommendedName>
        <fullName evidence="4">DUF3450 domain-containing protein</fullName>
    </recommendedName>
</protein>